<dbReference type="PANTHER" id="PTHR11017">
    <property type="entry name" value="LEUCINE-RICH REPEAT-CONTAINING PROTEIN"/>
    <property type="match status" value="1"/>
</dbReference>
<name>A0A540LDD1_MALBA</name>
<dbReference type="InterPro" id="IPR027417">
    <property type="entry name" value="P-loop_NTPase"/>
</dbReference>
<evidence type="ECO:0000259" key="4">
    <source>
        <dbReference type="Pfam" id="PF23282"/>
    </source>
</evidence>
<evidence type="ECO:0000313" key="6">
    <source>
        <dbReference type="Proteomes" id="UP000315295"/>
    </source>
</evidence>
<dbReference type="PROSITE" id="PS51450">
    <property type="entry name" value="LRR"/>
    <property type="match status" value="1"/>
</dbReference>
<dbReference type="Gene3D" id="1.10.8.430">
    <property type="entry name" value="Helical domain of apoptotic protease-activating factors"/>
    <property type="match status" value="1"/>
</dbReference>
<dbReference type="InterPro" id="IPR032675">
    <property type="entry name" value="LRR_dom_sf"/>
</dbReference>
<comment type="caution">
    <text evidence="5">The sequence shown here is derived from an EMBL/GenBank/DDBJ whole genome shotgun (WGS) entry which is preliminary data.</text>
</comment>
<dbReference type="EMBL" id="VIEB01000634">
    <property type="protein sequence ID" value="TQD84496.1"/>
    <property type="molecule type" value="Genomic_DNA"/>
</dbReference>
<keyword evidence="1" id="KW-0433">Leucine-rich repeat</keyword>
<feature type="domain" description="NB-ARC" evidence="3">
    <location>
        <begin position="1"/>
        <end position="147"/>
    </location>
</feature>
<dbReference type="InterPro" id="IPR001611">
    <property type="entry name" value="Leu-rich_rpt"/>
</dbReference>
<organism evidence="5 6">
    <name type="scientific">Malus baccata</name>
    <name type="common">Siberian crab apple</name>
    <name type="synonym">Pyrus baccata</name>
    <dbReference type="NCBI Taxonomy" id="106549"/>
    <lineage>
        <taxon>Eukaryota</taxon>
        <taxon>Viridiplantae</taxon>
        <taxon>Streptophyta</taxon>
        <taxon>Embryophyta</taxon>
        <taxon>Tracheophyta</taxon>
        <taxon>Spermatophyta</taxon>
        <taxon>Magnoliopsida</taxon>
        <taxon>eudicotyledons</taxon>
        <taxon>Gunneridae</taxon>
        <taxon>Pentapetalae</taxon>
        <taxon>rosids</taxon>
        <taxon>fabids</taxon>
        <taxon>Rosales</taxon>
        <taxon>Rosaceae</taxon>
        <taxon>Amygdaloideae</taxon>
        <taxon>Maleae</taxon>
        <taxon>Malus</taxon>
    </lineage>
</organism>
<sequence>MGGLGKTTAAKAIYNQIHHKFQFKSFLADVCDVTSRHGLVYLQEKLVSDILKQTKSGMISSVDAGINVIKQHLQRRKVLVIIDNIDKVSQLNAIAGNRGWFGPGSKIIITTRDEHLLKRLKVNEIYSVQKMNEEEALELFSWHAFENYCPIEEYHELSKKVVSYCRGLPLALEVLGSFLIDRSLAEWESQLEKLERIPEGEIIKKLKISFDGLDATQKAIFLDISCFFIGMDKDYVTKILDGCGFSTRIGISVLRERCLVTVESNKLKMHDLFREMGKLIIYEESPTQPEKWSRLWGGEEVTDVLINKSGTEAIEGLALDLYSSENATFSTEAFTNMKKLRLLKLNHVELTGDYKHFPKKLIWLSWHGFPLKSIPDDLLNQPKLIAIDLQYSRLVQGWKDSKLLEKLKILNLSGSVGLTKSPDFSNLPNLEELIFQGCTNLSDIHPSIGHLKRLSFVDFGNCVVLRYLPGDFYTSKSVETLVLNGCLEFRELHEGLGGMVSLKILQANHTLIRQVPSSVVRLKNLVCLSLRFVSGSPLSNLLPPSVHGLVSLRKLYLSNCNLTDDAIPKDLGSLFSLEYLDLQSNSFHSLPSLSGLSKLETFCLNDCTKLCSIPDLPTNLEALAADGCPALVKMTDFSEMSNMRELLLSDSHKLTEVPGLAKSLNSMTRIRMEGCTNLTADFRKSILQVSLSLFLVILFVFRSHTKAHVHVCDTYINCT</sequence>
<keyword evidence="6" id="KW-1185">Reference proteome</keyword>
<accession>A0A540LDD1</accession>
<dbReference type="AlphaFoldDB" id="A0A540LDD1"/>
<dbReference type="InterPro" id="IPR002182">
    <property type="entry name" value="NB-ARC"/>
</dbReference>
<gene>
    <name evidence="5" type="ORF">C1H46_029931</name>
</gene>
<dbReference type="Gene3D" id="3.80.10.10">
    <property type="entry name" value="Ribonuclease Inhibitor"/>
    <property type="match status" value="2"/>
</dbReference>
<dbReference type="Pfam" id="PF23282">
    <property type="entry name" value="WHD_ROQ1"/>
    <property type="match status" value="1"/>
</dbReference>
<evidence type="ECO:0000259" key="3">
    <source>
        <dbReference type="Pfam" id="PF00931"/>
    </source>
</evidence>
<evidence type="ECO:0000313" key="5">
    <source>
        <dbReference type="EMBL" id="TQD84496.1"/>
    </source>
</evidence>
<dbReference type="PANTHER" id="PTHR11017:SF575">
    <property type="entry name" value="ADP-RIBOSYL CYCLASE_CYCLIC ADP-RIBOSE HYDROLASE"/>
    <property type="match status" value="1"/>
</dbReference>
<feature type="domain" description="Disease resistance protein Roq1-like winged-helix" evidence="4">
    <location>
        <begin position="216"/>
        <end position="285"/>
    </location>
</feature>
<dbReference type="InterPro" id="IPR044974">
    <property type="entry name" value="Disease_R_plants"/>
</dbReference>
<keyword evidence="2" id="KW-0677">Repeat</keyword>
<dbReference type="GO" id="GO:0043531">
    <property type="term" value="F:ADP binding"/>
    <property type="evidence" value="ECO:0007669"/>
    <property type="project" value="InterPro"/>
</dbReference>
<dbReference type="GO" id="GO:0006952">
    <property type="term" value="P:defense response"/>
    <property type="evidence" value="ECO:0007669"/>
    <property type="project" value="InterPro"/>
</dbReference>
<dbReference type="Gene3D" id="3.40.50.300">
    <property type="entry name" value="P-loop containing nucleotide triphosphate hydrolases"/>
    <property type="match status" value="1"/>
</dbReference>
<protein>
    <submittedName>
        <fullName evidence="5">Uncharacterized protein</fullName>
    </submittedName>
</protein>
<dbReference type="SUPFAM" id="SSF52058">
    <property type="entry name" value="L domain-like"/>
    <property type="match status" value="1"/>
</dbReference>
<dbReference type="Proteomes" id="UP000315295">
    <property type="component" value="Unassembled WGS sequence"/>
</dbReference>
<proteinExistence type="predicted"/>
<dbReference type="SUPFAM" id="SSF52540">
    <property type="entry name" value="P-loop containing nucleoside triphosphate hydrolases"/>
    <property type="match status" value="1"/>
</dbReference>
<dbReference type="PRINTS" id="PR00364">
    <property type="entry name" value="DISEASERSIST"/>
</dbReference>
<dbReference type="InterPro" id="IPR058192">
    <property type="entry name" value="WHD_ROQ1-like"/>
</dbReference>
<dbReference type="Pfam" id="PF00931">
    <property type="entry name" value="NB-ARC"/>
    <property type="match status" value="1"/>
</dbReference>
<reference evidence="5 6" key="1">
    <citation type="journal article" date="2019" name="G3 (Bethesda)">
        <title>Sequencing of a Wild Apple (Malus baccata) Genome Unravels the Differences Between Cultivated and Wild Apple Species Regarding Disease Resistance and Cold Tolerance.</title>
        <authorList>
            <person name="Chen X."/>
        </authorList>
    </citation>
    <scope>NUCLEOTIDE SEQUENCE [LARGE SCALE GENOMIC DNA]</scope>
    <source>
        <strain evidence="6">cv. Shandingzi</strain>
        <tissue evidence="5">Leaves</tissue>
    </source>
</reference>
<evidence type="ECO:0000256" key="1">
    <source>
        <dbReference type="ARBA" id="ARBA00022614"/>
    </source>
</evidence>
<dbReference type="InterPro" id="IPR042197">
    <property type="entry name" value="Apaf_helical"/>
</dbReference>
<evidence type="ECO:0000256" key="2">
    <source>
        <dbReference type="ARBA" id="ARBA00022737"/>
    </source>
</evidence>